<protein>
    <submittedName>
        <fullName evidence="1">Uncharacterized protein</fullName>
    </submittedName>
</protein>
<proteinExistence type="evidence at transcript level"/>
<sequence length="178" mass="18977">MNPKWSEGHVADEHEVAVLVLVGDGEVGGAAAAAAAGRVARARPGEAEEHGFQRLPQLAVAPARAEVHLPEVGRAVHAHLHEHPAARRTRSTLIRRRWLALGARLLLLEAALPVRPHRRPPHHLSLGGRRRGVDPAADAVALLAPGRGRRRRRHLLGLPGLSSVALRLSTSSSAASKP</sequence>
<name>C4IYI7_MAIZE</name>
<dbReference type="EMBL" id="BT083634">
    <property type="protein sequence ID" value="ACR33987.1"/>
    <property type="molecule type" value="mRNA"/>
</dbReference>
<organism evidence="1">
    <name type="scientific">Zea mays</name>
    <name type="common">Maize</name>
    <dbReference type="NCBI Taxonomy" id="4577"/>
    <lineage>
        <taxon>Eukaryota</taxon>
        <taxon>Viridiplantae</taxon>
        <taxon>Streptophyta</taxon>
        <taxon>Embryophyta</taxon>
        <taxon>Tracheophyta</taxon>
        <taxon>Spermatophyta</taxon>
        <taxon>Magnoliopsida</taxon>
        <taxon>Liliopsida</taxon>
        <taxon>Poales</taxon>
        <taxon>Poaceae</taxon>
        <taxon>PACMAD clade</taxon>
        <taxon>Panicoideae</taxon>
        <taxon>Andropogonodae</taxon>
        <taxon>Andropogoneae</taxon>
        <taxon>Tripsacinae</taxon>
        <taxon>Zea</taxon>
    </lineage>
</organism>
<dbReference type="AlphaFoldDB" id="C4IYI7"/>
<accession>C4IYI7</accession>
<evidence type="ECO:0000313" key="1">
    <source>
        <dbReference type="EMBL" id="ACR33987.1"/>
    </source>
</evidence>
<reference evidence="1" key="1">
    <citation type="journal article" date="2009" name="PLoS Genet.">
        <title>Sequencing, mapping, and analysis of 27,455 maize full-length cDNAs.</title>
        <authorList>
            <person name="Soderlund C."/>
            <person name="Descour A."/>
            <person name="Kudrna D."/>
            <person name="Bomhoff M."/>
            <person name="Boyd L."/>
            <person name="Currie J."/>
            <person name="Angelova A."/>
            <person name="Collura K."/>
            <person name="Wissotski M."/>
            <person name="Ashley E."/>
            <person name="Morrow D."/>
            <person name="Fernandes J."/>
            <person name="Walbot V."/>
            <person name="Yu Y."/>
        </authorList>
    </citation>
    <scope>NUCLEOTIDE SEQUENCE</scope>
    <source>
        <strain evidence="1">B73</strain>
    </source>
</reference>
<reference evidence="1" key="2">
    <citation type="submission" date="2012-06" db="EMBL/GenBank/DDBJ databases">
        <authorList>
            <person name="Yu Y."/>
            <person name="Currie J."/>
            <person name="Lomeli R."/>
            <person name="Angelova A."/>
            <person name="Collura K."/>
            <person name="Wissotski M."/>
            <person name="Campos D."/>
            <person name="Kudrna D."/>
            <person name="Golser W."/>
            <person name="Ashely E."/>
            <person name="Descour A."/>
            <person name="Fernandes J."/>
            <person name="Soderlund C."/>
            <person name="Walbot V."/>
        </authorList>
    </citation>
    <scope>NUCLEOTIDE SEQUENCE</scope>
    <source>
        <strain evidence="1">B73</strain>
    </source>
</reference>